<keyword evidence="5" id="KW-0539">Nucleus</keyword>
<dbReference type="GO" id="GO:0016581">
    <property type="term" value="C:NuRD complex"/>
    <property type="evidence" value="ECO:0007669"/>
    <property type="project" value="TreeGrafter"/>
</dbReference>
<evidence type="ECO:0000313" key="8">
    <source>
        <dbReference type="Proteomes" id="UP000228934"/>
    </source>
</evidence>
<reference evidence="8" key="1">
    <citation type="journal article" date="2017" name="Nat. Commun.">
        <title>The North American bullfrog draft genome provides insight into hormonal regulation of long noncoding RNA.</title>
        <authorList>
            <person name="Hammond S.A."/>
            <person name="Warren R.L."/>
            <person name="Vandervalk B.P."/>
            <person name="Kucuk E."/>
            <person name="Khan H."/>
            <person name="Gibb E.A."/>
            <person name="Pandoh P."/>
            <person name="Kirk H."/>
            <person name="Zhao Y."/>
            <person name="Jones M."/>
            <person name="Mungall A.J."/>
            <person name="Coope R."/>
            <person name="Pleasance S."/>
            <person name="Moore R.A."/>
            <person name="Holt R.A."/>
            <person name="Round J.M."/>
            <person name="Ohora S."/>
            <person name="Walle B.V."/>
            <person name="Veldhoen N."/>
            <person name="Helbing C.C."/>
            <person name="Birol I."/>
        </authorList>
    </citation>
    <scope>NUCLEOTIDE SEQUENCE [LARGE SCALE GENOMIC DNA]</scope>
</reference>
<evidence type="ECO:0000256" key="2">
    <source>
        <dbReference type="ARBA" id="ARBA00023015"/>
    </source>
</evidence>
<organism evidence="7 8">
    <name type="scientific">Aquarana catesbeiana</name>
    <name type="common">American bullfrog</name>
    <name type="synonym">Rana catesbeiana</name>
    <dbReference type="NCBI Taxonomy" id="8400"/>
    <lineage>
        <taxon>Eukaryota</taxon>
        <taxon>Metazoa</taxon>
        <taxon>Chordata</taxon>
        <taxon>Craniata</taxon>
        <taxon>Vertebrata</taxon>
        <taxon>Euteleostomi</taxon>
        <taxon>Amphibia</taxon>
        <taxon>Batrachia</taxon>
        <taxon>Anura</taxon>
        <taxon>Neobatrachia</taxon>
        <taxon>Ranoidea</taxon>
        <taxon>Ranidae</taxon>
        <taxon>Aquarana</taxon>
    </lineage>
</organism>
<evidence type="ECO:0000259" key="6">
    <source>
        <dbReference type="Pfam" id="PF16563"/>
    </source>
</evidence>
<dbReference type="PANTHER" id="PTHR13455:SF3">
    <property type="entry name" value="TRANSCRIPTIONAL REPRESSOR P66-ALPHA"/>
    <property type="match status" value="1"/>
</dbReference>
<feature type="non-terminal residue" evidence="7">
    <location>
        <position position="1"/>
    </location>
</feature>
<gene>
    <name evidence="7" type="ORF">AB205_0035000</name>
</gene>
<dbReference type="AlphaFoldDB" id="A0A2G9REN7"/>
<dbReference type="OrthoDB" id="8186989at2759"/>
<proteinExistence type="predicted"/>
<comment type="subcellular location">
    <subcellularLocation>
        <location evidence="1">Nucleus</location>
    </subcellularLocation>
</comment>
<dbReference type="InterPro" id="IPR032346">
    <property type="entry name" value="P66_CC"/>
</dbReference>
<evidence type="ECO:0000256" key="3">
    <source>
        <dbReference type="ARBA" id="ARBA00023054"/>
    </source>
</evidence>
<keyword evidence="8" id="KW-1185">Reference proteome</keyword>
<sequence>AIIMADETCRTRSQKRALEREVTQNDIDNKKIKLEKGLIDGDLMIKTESGKVPGLLKSGEVKATIKVEVPTGDEPMDMSTSKSSPEERERIIKQLKEELRLEEAKLVLLKKLRQSQIQKETAPQKVTSRISGTVIPPPLVRGGQQTTAKQSNQIVMPPLVRGAQLLIFILIHLSHCLFCSLPPTISPFLSLLSRCTTSGNIQAQALLRYC</sequence>
<dbReference type="Proteomes" id="UP000228934">
    <property type="component" value="Unassembled WGS sequence"/>
</dbReference>
<evidence type="ECO:0000313" key="7">
    <source>
        <dbReference type="EMBL" id="PIO26327.1"/>
    </source>
</evidence>
<dbReference type="Gene3D" id="6.10.250.1650">
    <property type="match status" value="1"/>
</dbReference>
<accession>A0A2G9REN7</accession>
<keyword evidence="3" id="KW-0175">Coiled coil</keyword>
<dbReference type="EMBL" id="KV949194">
    <property type="protein sequence ID" value="PIO26327.1"/>
    <property type="molecule type" value="Genomic_DNA"/>
</dbReference>
<keyword evidence="2" id="KW-0805">Transcription regulation</keyword>
<dbReference type="GO" id="GO:0000122">
    <property type="term" value="P:negative regulation of transcription by RNA polymerase II"/>
    <property type="evidence" value="ECO:0007669"/>
    <property type="project" value="InterPro"/>
</dbReference>
<dbReference type="InterPro" id="IPR040386">
    <property type="entry name" value="P66"/>
</dbReference>
<evidence type="ECO:0000256" key="4">
    <source>
        <dbReference type="ARBA" id="ARBA00023163"/>
    </source>
</evidence>
<feature type="domain" description="Transcriptional repressor p66 coiled-coil MBD2-interaction" evidence="6">
    <location>
        <begin position="83"/>
        <end position="125"/>
    </location>
</feature>
<name>A0A2G9REN7_AQUCT</name>
<evidence type="ECO:0000256" key="5">
    <source>
        <dbReference type="ARBA" id="ARBA00023242"/>
    </source>
</evidence>
<protein>
    <recommendedName>
        <fullName evidence="6">Transcriptional repressor p66 coiled-coil MBD2-interaction domain-containing protein</fullName>
    </recommendedName>
</protein>
<evidence type="ECO:0000256" key="1">
    <source>
        <dbReference type="ARBA" id="ARBA00004123"/>
    </source>
</evidence>
<dbReference type="Pfam" id="PF16563">
    <property type="entry name" value="P66_CC"/>
    <property type="match status" value="1"/>
</dbReference>
<dbReference type="PANTHER" id="PTHR13455">
    <property type="entry name" value="TRANSCRIPTIONAL REPRESSOR P66-RELATED"/>
    <property type="match status" value="1"/>
</dbReference>
<keyword evidence="4" id="KW-0804">Transcription</keyword>